<name>A0AAV9CJQ4_ACOCL</name>
<dbReference type="Proteomes" id="UP001180020">
    <property type="component" value="Unassembled WGS sequence"/>
</dbReference>
<protein>
    <submittedName>
        <fullName evidence="1">Uncharacterized protein</fullName>
    </submittedName>
</protein>
<keyword evidence="2" id="KW-1185">Reference proteome</keyword>
<reference evidence="1" key="1">
    <citation type="journal article" date="2023" name="Nat. Commun.">
        <title>Diploid and tetraploid genomes of Acorus and the evolution of monocots.</title>
        <authorList>
            <person name="Ma L."/>
            <person name="Liu K.W."/>
            <person name="Li Z."/>
            <person name="Hsiao Y.Y."/>
            <person name="Qi Y."/>
            <person name="Fu T."/>
            <person name="Tang G.D."/>
            <person name="Zhang D."/>
            <person name="Sun W.H."/>
            <person name="Liu D.K."/>
            <person name="Li Y."/>
            <person name="Chen G.Z."/>
            <person name="Liu X.D."/>
            <person name="Liao X.Y."/>
            <person name="Jiang Y.T."/>
            <person name="Yu X."/>
            <person name="Hao Y."/>
            <person name="Huang J."/>
            <person name="Zhao X.W."/>
            <person name="Ke S."/>
            <person name="Chen Y.Y."/>
            <person name="Wu W.L."/>
            <person name="Hsu J.L."/>
            <person name="Lin Y.F."/>
            <person name="Huang M.D."/>
            <person name="Li C.Y."/>
            <person name="Huang L."/>
            <person name="Wang Z.W."/>
            <person name="Zhao X."/>
            <person name="Zhong W.Y."/>
            <person name="Peng D.H."/>
            <person name="Ahmad S."/>
            <person name="Lan S."/>
            <person name="Zhang J.S."/>
            <person name="Tsai W.C."/>
            <person name="Van de Peer Y."/>
            <person name="Liu Z.J."/>
        </authorList>
    </citation>
    <scope>NUCLEOTIDE SEQUENCE</scope>
    <source>
        <strain evidence="1">CP</strain>
    </source>
</reference>
<proteinExistence type="predicted"/>
<sequence length="98" mass="11505">MKFSIIFSPSSMTCRQMKKTIVEWESLHYSSMKGVLKPESIQPNKWAYYQGRPVMALPRYLQEVLVFLNYGCLISHDCSCLPFFNHLPCLIFQIFISF</sequence>
<evidence type="ECO:0000313" key="2">
    <source>
        <dbReference type="Proteomes" id="UP001180020"/>
    </source>
</evidence>
<dbReference type="EMBL" id="JAUJYO010000019">
    <property type="protein sequence ID" value="KAK1288857.1"/>
    <property type="molecule type" value="Genomic_DNA"/>
</dbReference>
<evidence type="ECO:0000313" key="1">
    <source>
        <dbReference type="EMBL" id="KAK1288857.1"/>
    </source>
</evidence>
<dbReference type="AlphaFoldDB" id="A0AAV9CJQ4"/>
<comment type="caution">
    <text evidence="1">The sequence shown here is derived from an EMBL/GenBank/DDBJ whole genome shotgun (WGS) entry which is preliminary data.</text>
</comment>
<accession>A0AAV9CJQ4</accession>
<reference evidence="1" key="2">
    <citation type="submission" date="2023-06" db="EMBL/GenBank/DDBJ databases">
        <authorList>
            <person name="Ma L."/>
            <person name="Liu K.-W."/>
            <person name="Li Z."/>
            <person name="Hsiao Y.-Y."/>
            <person name="Qi Y."/>
            <person name="Fu T."/>
            <person name="Tang G."/>
            <person name="Zhang D."/>
            <person name="Sun W.-H."/>
            <person name="Liu D.-K."/>
            <person name="Li Y."/>
            <person name="Chen G.-Z."/>
            <person name="Liu X.-D."/>
            <person name="Liao X.-Y."/>
            <person name="Jiang Y.-T."/>
            <person name="Yu X."/>
            <person name="Hao Y."/>
            <person name="Huang J."/>
            <person name="Zhao X.-W."/>
            <person name="Ke S."/>
            <person name="Chen Y.-Y."/>
            <person name="Wu W.-L."/>
            <person name="Hsu J.-L."/>
            <person name="Lin Y.-F."/>
            <person name="Huang M.-D."/>
            <person name="Li C.-Y."/>
            <person name="Huang L."/>
            <person name="Wang Z.-W."/>
            <person name="Zhao X."/>
            <person name="Zhong W.-Y."/>
            <person name="Peng D.-H."/>
            <person name="Ahmad S."/>
            <person name="Lan S."/>
            <person name="Zhang J.-S."/>
            <person name="Tsai W.-C."/>
            <person name="Van De Peer Y."/>
            <person name="Liu Z.-J."/>
        </authorList>
    </citation>
    <scope>NUCLEOTIDE SEQUENCE</scope>
    <source>
        <strain evidence="1">CP</strain>
        <tissue evidence="1">Leaves</tissue>
    </source>
</reference>
<gene>
    <name evidence="1" type="ORF">QJS10_CPB19g01156</name>
</gene>
<organism evidence="1 2">
    <name type="scientific">Acorus calamus</name>
    <name type="common">Sweet flag</name>
    <dbReference type="NCBI Taxonomy" id="4465"/>
    <lineage>
        <taxon>Eukaryota</taxon>
        <taxon>Viridiplantae</taxon>
        <taxon>Streptophyta</taxon>
        <taxon>Embryophyta</taxon>
        <taxon>Tracheophyta</taxon>
        <taxon>Spermatophyta</taxon>
        <taxon>Magnoliopsida</taxon>
        <taxon>Liliopsida</taxon>
        <taxon>Acoraceae</taxon>
        <taxon>Acorus</taxon>
    </lineage>
</organism>